<accession>A0A0L8GBL2</accession>
<keyword evidence="1" id="KW-0812">Transmembrane</keyword>
<reference evidence="2" key="1">
    <citation type="submission" date="2015-07" db="EMBL/GenBank/DDBJ databases">
        <title>MeaNS - Measles Nucleotide Surveillance Program.</title>
        <authorList>
            <person name="Tran T."/>
            <person name="Druce J."/>
        </authorList>
    </citation>
    <scope>NUCLEOTIDE SEQUENCE</scope>
    <source>
        <strain evidence="2">UCB-OBI-ISO-001</strain>
        <tissue evidence="2">Gonad</tissue>
    </source>
</reference>
<dbReference type="EMBL" id="KQ422675">
    <property type="protein sequence ID" value="KOF74432.1"/>
    <property type="molecule type" value="Genomic_DNA"/>
</dbReference>
<organism evidence="2">
    <name type="scientific">Octopus bimaculoides</name>
    <name type="common">California two-spotted octopus</name>
    <dbReference type="NCBI Taxonomy" id="37653"/>
    <lineage>
        <taxon>Eukaryota</taxon>
        <taxon>Metazoa</taxon>
        <taxon>Spiralia</taxon>
        <taxon>Lophotrochozoa</taxon>
        <taxon>Mollusca</taxon>
        <taxon>Cephalopoda</taxon>
        <taxon>Coleoidea</taxon>
        <taxon>Octopodiformes</taxon>
        <taxon>Octopoda</taxon>
        <taxon>Incirrata</taxon>
        <taxon>Octopodidae</taxon>
        <taxon>Octopus</taxon>
    </lineage>
</organism>
<keyword evidence="1" id="KW-1133">Transmembrane helix</keyword>
<name>A0A0L8GBL2_OCTBM</name>
<protein>
    <submittedName>
        <fullName evidence="2">Uncharacterized protein</fullName>
    </submittedName>
</protein>
<proteinExistence type="predicted"/>
<keyword evidence="1" id="KW-0472">Membrane</keyword>
<evidence type="ECO:0000256" key="1">
    <source>
        <dbReference type="SAM" id="Phobius"/>
    </source>
</evidence>
<sequence length="59" mass="6801">MMALLQRISKNALFYISCLYVASFVSNTFFFFCKNLCSSRLRRDKGVTIETTLPLVKTL</sequence>
<feature type="transmembrane region" description="Helical" evidence="1">
    <location>
        <begin position="12"/>
        <end position="33"/>
    </location>
</feature>
<evidence type="ECO:0000313" key="2">
    <source>
        <dbReference type="EMBL" id="KOF74432.1"/>
    </source>
</evidence>
<dbReference type="AlphaFoldDB" id="A0A0L8GBL2"/>
<gene>
    <name evidence="2" type="ORF">OCBIM_22036202mg</name>
</gene>